<dbReference type="HOGENOM" id="CLU_1279632_0_0_1"/>
<protein>
    <submittedName>
        <fullName evidence="1">Uncharacterized protein</fullName>
    </submittedName>
</protein>
<dbReference type="Gramene" id="EOY00083">
    <property type="protein sequence ID" value="EOY00083"/>
    <property type="gene ID" value="TCM_009553"/>
</dbReference>
<evidence type="ECO:0000313" key="1">
    <source>
        <dbReference type="EMBL" id="EOY00083.1"/>
    </source>
</evidence>
<name>A0A061E623_THECC</name>
<dbReference type="AlphaFoldDB" id="A0A061E623"/>
<proteinExistence type="predicted"/>
<keyword evidence="2" id="KW-1185">Reference proteome</keyword>
<dbReference type="EMBL" id="CM001880">
    <property type="protein sequence ID" value="EOY00083.1"/>
    <property type="molecule type" value="Genomic_DNA"/>
</dbReference>
<evidence type="ECO:0000313" key="2">
    <source>
        <dbReference type="Proteomes" id="UP000026915"/>
    </source>
</evidence>
<dbReference type="Proteomes" id="UP000026915">
    <property type="component" value="Chromosome 2"/>
</dbReference>
<accession>A0A061E623</accession>
<reference evidence="1 2" key="1">
    <citation type="journal article" date="2013" name="Genome Biol.">
        <title>The genome sequence of the most widely cultivated cacao type and its use to identify candidate genes regulating pod color.</title>
        <authorList>
            <person name="Motamayor J.C."/>
            <person name="Mockaitis K."/>
            <person name="Schmutz J."/>
            <person name="Haiminen N."/>
            <person name="Iii D.L."/>
            <person name="Cornejo O."/>
            <person name="Findley S.D."/>
            <person name="Zheng P."/>
            <person name="Utro F."/>
            <person name="Royaert S."/>
            <person name="Saski C."/>
            <person name="Jenkins J."/>
            <person name="Podicheti R."/>
            <person name="Zhao M."/>
            <person name="Scheffler B.E."/>
            <person name="Stack J.C."/>
            <person name="Feltus F.A."/>
            <person name="Mustiga G.M."/>
            <person name="Amores F."/>
            <person name="Phillips W."/>
            <person name="Marelli J.P."/>
            <person name="May G.D."/>
            <person name="Shapiro H."/>
            <person name="Ma J."/>
            <person name="Bustamante C.D."/>
            <person name="Schnell R.J."/>
            <person name="Main D."/>
            <person name="Gilbert D."/>
            <person name="Parida L."/>
            <person name="Kuhn D.N."/>
        </authorList>
    </citation>
    <scope>NUCLEOTIDE SEQUENCE [LARGE SCALE GENOMIC DNA]</scope>
    <source>
        <strain evidence="2">cv. Matina 1-6</strain>
    </source>
</reference>
<gene>
    <name evidence="1" type="ORF">TCM_009553</name>
</gene>
<dbReference type="InParanoid" id="A0A061E623"/>
<sequence>MFDEILKRDVVHISKDELEKVHDVRFAQWFQEYVARCRDETDPCRLEISHGLGCMARAIINVTSTHDSHGSTSIDLGETYTFALAQKYDEDSSSQLEFDSHAWIEGIGGMTTTRTHVYGFGSQRPTATILNDAATTESVASHNTSTDIRAPCYWKSEVVALVISNNPYLNLRVEVMALRRVPLRRHKVDAHHTSCRDHNCMASRRTRSRHKTDFKN</sequence>
<organism evidence="1 2">
    <name type="scientific">Theobroma cacao</name>
    <name type="common">Cacao</name>
    <name type="synonym">Cocoa</name>
    <dbReference type="NCBI Taxonomy" id="3641"/>
    <lineage>
        <taxon>Eukaryota</taxon>
        <taxon>Viridiplantae</taxon>
        <taxon>Streptophyta</taxon>
        <taxon>Embryophyta</taxon>
        <taxon>Tracheophyta</taxon>
        <taxon>Spermatophyta</taxon>
        <taxon>Magnoliopsida</taxon>
        <taxon>eudicotyledons</taxon>
        <taxon>Gunneridae</taxon>
        <taxon>Pentapetalae</taxon>
        <taxon>rosids</taxon>
        <taxon>malvids</taxon>
        <taxon>Malvales</taxon>
        <taxon>Malvaceae</taxon>
        <taxon>Byttnerioideae</taxon>
        <taxon>Theobroma</taxon>
    </lineage>
</organism>